<feature type="compositionally biased region" description="Basic and acidic residues" evidence="1">
    <location>
        <begin position="200"/>
        <end position="212"/>
    </location>
</feature>
<dbReference type="EMBL" id="BKCJ010003585">
    <property type="protein sequence ID" value="GEU55987.1"/>
    <property type="molecule type" value="Genomic_DNA"/>
</dbReference>
<feature type="compositionally biased region" description="Basic and acidic residues" evidence="1">
    <location>
        <begin position="219"/>
        <end position="234"/>
    </location>
</feature>
<gene>
    <name evidence="2" type="ORF">Tci_027965</name>
</gene>
<comment type="caution">
    <text evidence="2">The sequence shown here is derived from an EMBL/GenBank/DDBJ whole genome shotgun (WGS) entry which is preliminary data.</text>
</comment>
<sequence>MTTIAQQHTLDNALVAIENQCGIGKCNMRINPGMKPKEPTYHVVLDALALKTCYSAFLITANVPVIYMHQFWATINKHNASYRFKIDNKRFSMNVEVFRDILNICLKILGKADRGKGLNVLLEVALSEAAQLKEATKHSKNDFHMYHASGSGDGMDFESGFPDEQQCKISGTDEGTSTKPGVPDVPIYDFEKVEEEEIADERVHTPKNHELTNDEDNAKEENKEEKDDAEELYKDNASLDDNEIDSLMDTTVRHEEPSRQTSSFYTVSVTILPQAVLKFVTPLIEQNVKESLEAAILAKSSSYSKSTFSVAASLLEFELTKILLDKMEEHKSYLELIIKGSFMVHWSQDDKDKDHDPFAGSDRGMKRKKSSKEAESSRDPRLNEKEPSHTVDDSGVRKNQEFNIGNYDEQLDEEAAYKVDWFMKSKQPSTPDPDWNKRQHVDFRPPQTWISDIACAENHPT</sequence>
<proteinExistence type="predicted"/>
<dbReference type="AlphaFoldDB" id="A0A6L2L540"/>
<feature type="region of interest" description="Disordered" evidence="1">
    <location>
        <begin position="351"/>
        <end position="409"/>
    </location>
</feature>
<protein>
    <submittedName>
        <fullName evidence="2">Uncharacterized protein</fullName>
    </submittedName>
</protein>
<reference evidence="2" key="1">
    <citation type="journal article" date="2019" name="Sci. Rep.">
        <title>Draft genome of Tanacetum cinerariifolium, the natural source of mosquito coil.</title>
        <authorList>
            <person name="Yamashiro T."/>
            <person name="Shiraishi A."/>
            <person name="Satake H."/>
            <person name="Nakayama K."/>
        </authorList>
    </citation>
    <scope>NUCLEOTIDE SEQUENCE</scope>
</reference>
<organism evidence="2">
    <name type="scientific">Tanacetum cinerariifolium</name>
    <name type="common">Dalmatian daisy</name>
    <name type="synonym">Chrysanthemum cinerariifolium</name>
    <dbReference type="NCBI Taxonomy" id="118510"/>
    <lineage>
        <taxon>Eukaryota</taxon>
        <taxon>Viridiplantae</taxon>
        <taxon>Streptophyta</taxon>
        <taxon>Embryophyta</taxon>
        <taxon>Tracheophyta</taxon>
        <taxon>Spermatophyta</taxon>
        <taxon>Magnoliopsida</taxon>
        <taxon>eudicotyledons</taxon>
        <taxon>Gunneridae</taxon>
        <taxon>Pentapetalae</taxon>
        <taxon>asterids</taxon>
        <taxon>campanulids</taxon>
        <taxon>Asterales</taxon>
        <taxon>Asteraceae</taxon>
        <taxon>Asteroideae</taxon>
        <taxon>Anthemideae</taxon>
        <taxon>Anthemidinae</taxon>
        <taxon>Tanacetum</taxon>
    </lineage>
</organism>
<name>A0A6L2L540_TANCI</name>
<feature type="compositionally biased region" description="Basic and acidic residues" evidence="1">
    <location>
        <begin position="371"/>
        <end position="400"/>
    </location>
</feature>
<evidence type="ECO:0000256" key="1">
    <source>
        <dbReference type="SAM" id="MobiDB-lite"/>
    </source>
</evidence>
<feature type="compositionally biased region" description="Polar residues" evidence="1">
    <location>
        <begin position="167"/>
        <end position="179"/>
    </location>
</feature>
<feature type="region of interest" description="Disordered" evidence="1">
    <location>
        <begin position="157"/>
        <end position="185"/>
    </location>
</feature>
<evidence type="ECO:0000313" key="2">
    <source>
        <dbReference type="EMBL" id="GEU55987.1"/>
    </source>
</evidence>
<accession>A0A6L2L540</accession>
<feature type="region of interest" description="Disordered" evidence="1">
    <location>
        <begin position="198"/>
        <end position="235"/>
    </location>
</feature>